<gene>
    <name evidence="2" type="ORF">E2562_027623</name>
</gene>
<evidence type="ECO:0000256" key="1">
    <source>
        <dbReference type="SAM" id="SignalP"/>
    </source>
</evidence>
<proteinExistence type="predicted"/>
<accession>A0A6G1E351</accession>
<dbReference type="Proteomes" id="UP000479710">
    <property type="component" value="Unassembled WGS sequence"/>
</dbReference>
<organism evidence="2 3">
    <name type="scientific">Oryza meyeriana var. granulata</name>
    <dbReference type="NCBI Taxonomy" id="110450"/>
    <lineage>
        <taxon>Eukaryota</taxon>
        <taxon>Viridiplantae</taxon>
        <taxon>Streptophyta</taxon>
        <taxon>Embryophyta</taxon>
        <taxon>Tracheophyta</taxon>
        <taxon>Spermatophyta</taxon>
        <taxon>Magnoliopsida</taxon>
        <taxon>Liliopsida</taxon>
        <taxon>Poales</taxon>
        <taxon>Poaceae</taxon>
        <taxon>BOP clade</taxon>
        <taxon>Oryzoideae</taxon>
        <taxon>Oryzeae</taxon>
        <taxon>Oryzinae</taxon>
        <taxon>Oryza</taxon>
        <taxon>Oryza meyeriana</taxon>
    </lineage>
</organism>
<evidence type="ECO:0000313" key="3">
    <source>
        <dbReference type="Proteomes" id="UP000479710"/>
    </source>
</evidence>
<feature type="chain" id="PRO_5026349776" description="LysM domain-containing protein" evidence="1">
    <location>
        <begin position="20"/>
        <end position="232"/>
    </location>
</feature>
<name>A0A6G1E351_9ORYZ</name>
<reference evidence="2 3" key="1">
    <citation type="submission" date="2019-11" db="EMBL/GenBank/DDBJ databases">
        <title>Whole genome sequence of Oryza granulata.</title>
        <authorList>
            <person name="Li W."/>
        </authorList>
    </citation>
    <scope>NUCLEOTIDE SEQUENCE [LARGE SCALE GENOMIC DNA]</scope>
    <source>
        <strain evidence="3">cv. Menghai</strain>
        <tissue evidence="2">Leaf</tissue>
    </source>
</reference>
<evidence type="ECO:0000313" key="2">
    <source>
        <dbReference type="EMBL" id="KAF0918986.1"/>
    </source>
</evidence>
<dbReference type="OrthoDB" id="4062651at2759"/>
<dbReference type="AlphaFoldDB" id="A0A6G1E351"/>
<protein>
    <recommendedName>
        <fullName evidence="4">LysM domain-containing protein</fullName>
    </recommendedName>
</protein>
<sequence>MATHTLLLLAMASVSLVCARVVDARSLPEGSRRRSLEGRAEWQPMRCNATSSSPSAPPTCTSYLYVTPNGRSPATVASDLSVNAALMQPIRRQSGEVDLLAQVPCVCEGAAGNGAAAAAALFHDTIYTVKTGDTPASVSDKIFGGLAVDFADGGSRLEGDDMREIATLFRSSKEAILKLNPSLVDPDFVKPRLVHDQFSVIQVFNGGMMSHNWKLFLDPTLSSRSSTQFLVM</sequence>
<keyword evidence="1" id="KW-0732">Signal</keyword>
<dbReference type="EMBL" id="SPHZ02000005">
    <property type="protein sequence ID" value="KAF0918986.1"/>
    <property type="molecule type" value="Genomic_DNA"/>
</dbReference>
<comment type="caution">
    <text evidence="2">The sequence shown here is derived from an EMBL/GenBank/DDBJ whole genome shotgun (WGS) entry which is preliminary data.</text>
</comment>
<evidence type="ECO:0008006" key="4">
    <source>
        <dbReference type="Google" id="ProtNLM"/>
    </source>
</evidence>
<feature type="signal peptide" evidence="1">
    <location>
        <begin position="1"/>
        <end position="19"/>
    </location>
</feature>
<keyword evidence="3" id="KW-1185">Reference proteome</keyword>